<dbReference type="EMBL" id="ML986484">
    <property type="protein sequence ID" value="KAF2280822.1"/>
    <property type="molecule type" value="Genomic_DNA"/>
</dbReference>
<evidence type="ECO:0000313" key="9">
    <source>
        <dbReference type="EMBL" id="KAF2280822.1"/>
    </source>
</evidence>
<organism evidence="9 10">
    <name type="scientific">Westerdykella ornata</name>
    <dbReference type="NCBI Taxonomy" id="318751"/>
    <lineage>
        <taxon>Eukaryota</taxon>
        <taxon>Fungi</taxon>
        <taxon>Dikarya</taxon>
        <taxon>Ascomycota</taxon>
        <taxon>Pezizomycotina</taxon>
        <taxon>Dothideomycetes</taxon>
        <taxon>Pleosporomycetidae</taxon>
        <taxon>Pleosporales</taxon>
        <taxon>Sporormiaceae</taxon>
        <taxon>Westerdykella</taxon>
    </lineage>
</organism>
<dbReference type="Proteomes" id="UP000800097">
    <property type="component" value="Unassembled WGS sequence"/>
</dbReference>
<dbReference type="GeneID" id="54549834"/>
<dbReference type="OrthoDB" id="24893at2759"/>
<dbReference type="SUPFAM" id="SSF48239">
    <property type="entry name" value="Terpenoid cyclases/Protein prenyltransferases"/>
    <property type="match status" value="1"/>
</dbReference>
<sequence>MAAAPEVGTILHFPRHVKYWRRNLKTHLPTYYTENDTNRMMLAFFTLSAEEILGDLDAALSPEERQGYIDWIYHCQLPEGGFRSSPATDLGTARDDKNAVWDPPELSGTFGALLSLAILGDDLQRVKRKGILRWLSAMQRPDGSFGQILEDYGRPPEGGYDPRFCYMAAGIRWILRSNVEGPVEGVPDIDVDKLVQCIRERETYNGGIAAAPFREAHAGYTSCAISALSLVDRLPLQSSQPPDTRLRGLTKPHLTLRWLVSRQTLTLDNDDAIDTHGEEASLSATYCSGSPPSDSAIPELPWVGINGRCCKIADTCYSYYVCTSLHILGHLDLVNAKPIRRWLLDRTQHLVLGGFGKTPGDYPDILHAYLGLFTLALFGEPGLRPVWAPLSISQRVKEHIESLPWRKQVASYA</sequence>
<dbReference type="AlphaFoldDB" id="A0A6A6JW46"/>
<gene>
    <name evidence="9" type="ORF">EI97DRAFT_409082</name>
</gene>
<evidence type="ECO:0000259" key="8">
    <source>
        <dbReference type="Pfam" id="PF00432"/>
    </source>
</evidence>
<dbReference type="PANTHER" id="PTHR11774">
    <property type="entry name" value="GERANYLGERANYL TRANSFERASE TYPE BETA SUBUNIT"/>
    <property type="match status" value="1"/>
</dbReference>
<protein>
    <submittedName>
        <fullName evidence="9">Geranylgeranyl transferas-like protein type i beta subunit</fullName>
    </submittedName>
</protein>
<dbReference type="GO" id="GO:0004662">
    <property type="term" value="F:CAAX-protein geranylgeranyltransferase activity"/>
    <property type="evidence" value="ECO:0007669"/>
    <property type="project" value="TreeGrafter"/>
</dbReference>
<evidence type="ECO:0000256" key="7">
    <source>
        <dbReference type="ARBA" id="ARBA00022833"/>
    </source>
</evidence>
<proteinExistence type="inferred from homology"/>
<dbReference type="RefSeq" id="XP_033658359.1">
    <property type="nucleotide sequence ID" value="XM_033796659.1"/>
</dbReference>
<name>A0A6A6JW46_WESOR</name>
<evidence type="ECO:0000256" key="5">
    <source>
        <dbReference type="ARBA" id="ARBA00022723"/>
    </source>
</evidence>
<dbReference type="Pfam" id="PF00432">
    <property type="entry name" value="Prenyltrans"/>
    <property type="match status" value="1"/>
</dbReference>
<evidence type="ECO:0000256" key="6">
    <source>
        <dbReference type="ARBA" id="ARBA00022737"/>
    </source>
</evidence>
<keyword evidence="4" id="KW-0808">Transferase</keyword>
<dbReference type="InterPro" id="IPR045089">
    <property type="entry name" value="PGGT1B-like"/>
</dbReference>
<accession>A0A6A6JW46</accession>
<keyword evidence="3" id="KW-0637">Prenyltransferase</keyword>
<evidence type="ECO:0000256" key="1">
    <source>
        <dbReference type="ARBA" id="ARBA00001947"/>
    </source>
</evidence>
<keyword evidence="6" id="KW-0677">Repeat</keyword>
<evidence type="ECO:0000256" key="4">
    <source>
        <dbReference type="ARBA" id="ARBA00022679"/>
    </source>
</evidence>
<dbReference type="PANTHER" id="PTHR11774:SF4">
    <property type="entry name" value="GERANYLGERANYL TRANSFERASE TYPE-1 SUBUNIT BETA"/>
    <property type="match status" value="1"/>
</dbReference>
<evidence type="ECO:0000313" key="10">
    <source>
        <dbReference type="Proteomes" id="UP000800097"/>
    </source>
</evidence>
<dbReference type="InterPro" id="IPR008930">
    <property type="entry name" value="Terpenoid_cyclase/PrenylTrfase"/>
</dbReference>
<keyword evidence="10" id="KW-1185">Reference proteome</keyword>
<dbReference type="Gene3D" id="1.50.10.20">
    <property type="match status" value="1"/>
</dbReference>
<keyword evidence="5" id="KW-0479">Metal-binding</keyword>
<comment type="cofactor">
    <cofactor evidence="1">
        <name>Zn(2+)</name>
        <dbReference type="ChEBI" id="CHEBI:29105"/>
    </cofactor>
</comment>
<comment type="similarity">
    <text evidence="2">Belongs to the protein prenyltransferase subunit beta family.</text>
</comment>
<evidence type="ECO:0000256" key="3">
    <source>
        <dbReference type="ARBA" id="ARBA00022602"/>
    </source>
</evidence>
<dbReference type="GO" id="GO:0005953">
    <property type="term" value="C:CAAX-protein geranylgeranyltransferase complex"/>
    <property type="evidence" value="ECO:0007669"/>
    <property type="project" value="TreeGrafter"/>
</dbReference>
<evidence type="ECO:0000256" key="2">
    <source>
        <dbReference type="ARBA" id="ARBA00010497"/>
    </source>
</evidence>
<keyword evidence="7" id="KW-0862">Zinc</keyword>
<feature type="domain" description="Prenyltransferase alpha-alpha toroid" evidence="8">
    <location>
        <begin position="13"/>
        <end position="386"/>
    </location>
</feature>
<dbReference type="GO" id="GO:0046872">
    <property type="term" value="F:metal ion binding"/>
    <property type="evidence" value="ECO:0007669"/>
    <property type="project" value="UniProtKB-KW"/>
</dbReference>
<dbReference type="InterPro" id="IPR001330">
    <property type="entry name" value="Prenyltrans"/>
</dbReference>
<reference evidence="9" key="1">
    <citation type="journal article" date="2020" name="Stud. Mycol.">
        <title>101 Dothideomycetes genomes: a test case for predicting lifestyles and emergence of pathogens.</title>
        <authorList>
            <person name="Haridas S."/>
            <person name="Albert R."/>
            <person name="Binder M."/>
            <person name="Bloem J."/>
            <person name="Labutti K."/>
            <person name="Salamov A."/>
            <person name="Andreopoulos B."/>
            <person name="Baker S."/>
            <person name="Barry K."/>
            <person name="Bills G."/>
            <person name="Bluhm B."/>
            <person name="Cannon C."/>
            <person name="Castanera R."/>
            <person name="Culley D."/>
            <person name="Daum C."/>
            <person name="Ezra D."/>
            <person name="Gonzalez J."/>
            <person name="Henrissat B."/>
            <person name="Kuo A."/>
            <person name="Liang C."/>
            <person name="Lipzen A."/>
            <person name="Lutzoni F."/>
            <person name="Magnuson J."/>
            <person name="Mondo S."/>
            <person name="Nolan M."/>
            <person name="Ohm R."/>
            <person name="Pangilinan J."/>
            <person name="Park H.-J."/>
            <person name="Ramirez L."/>
            <person name="Alfaro M."/>
            <person name="Sun H."/>
            <person name="Tritt A."/>
            <person name="Yoshinaga Y."/>
            <person name="Zwiers L.-H."/>
            <person name="Turgeon B."/>
            <person name="Goodwin S."/>
            <person name="Spatafora J."/>
            <person name="Crous P."/>
            <person name="Grigoriev I."/>
        </authorList>
    </citation>
    <scope>NUCLEOTIDE SEQUENCE</scope>
    <source>
        <strain evidence="9">CBS 379.55</strain>
    </source>
</reference>